<keyword evidence="1" id="KW-0547">Nucleotide-binding</keyword>
<dbReference type="CDD" id="cd03112">
    <property type="entry name" value="CobW-like"/>
    <property type="match status" value="1"/>
</dbReference>
<dbReference type="PANTHER" id="PTHR13748">
    <property type="entry name" value="COBW-RELATED"/>
    <property type="match status" value="1"/>
</dbReference>
<dbReference type="GO" id="GO:0016787">
    <property type="term" value="F:hydrolase activity"/>
    <property type="evidence" value="ECO:0007669"/>
    <property type="project" value="UniProtKB-KW"/>
</dbReference>
<evidence type="ECO:0000313" key="7">
    <source>
        <dbReference type="Proteomes" id="UP000192801"/>
    </source>
</evidence>
<evidence type="ECO:0000256" key="1">
    <source>
        <dbReference type="ARBA" id="ARBA00022741"/>
    </source>
</evidence>
<keyword evidence="2" id="KW-0378">Hydrolase</keyword>
<sequence>MASTTTVPVIALTGFLGAGKTTLLNHVLRRPDARIGLVINDFGAINVDAGLVTGQIDEPASITGGCICCLPDDGGLDEALARLADPKLRLDVIIVEASGVAEPAALARIIRFSGVDNVRPGGVVDVIDAVNHFDTVDRDGMPPARYAAASLVIVNKLDAVPDGERSELLDRITERVHERNPGVTVIGTSGGRIDPALLYDIADDAPDGQLSLRDLLVESDDHGHDHCGHDHHVHADAVTVAGTGCVDANAVFDLLENPPPSVYRMKGTIAVQYPNTVRRYLVNLVGSAVHIAPAPAGSTQTQLVAIGAELDTDAVAAALRTALAAVAGPASSTAVKRLQRYKRLSI</sequence>
<accession>A0A1X0D0P7</accession>
<dbReference type="Gene3D" id="3.40.50.300">
    <property type="entry name" value="P-loop containing nucleotide triphosphate hydrolases"/>
    <property type="match status" value="1"/>
</dbReference>
<proteinExistence type="inferred from homology"/>
<dbReference type="SMART" id="SM00833">
    <property type="entry name" value="CobW_C"/>
    <property type="match status" value="1"/>
</dbReference>
<keyword evidence="7" id="KW-1185">Reference proteome</keyword>
<dbReference type="GO" id="GO:0005737">
    <property type="term" value="C:cytoplasm"/>
    <property type="evidence" value="ECO:0007669"/>
    <property type="project" value="TreeGrafter"/>
</dbReference>
<dbReference type="InterPro" id="IPR011629">
    <property type="entry name" value="CobW-like_C"/>
</dbReference>
<gene>
    <name evidence="6" type="ORF">BST26_18305</name>
</gene>
<dbReference type="Pfam" id="PF07683">
    <property type="entry name" value="CobW_C"/>
    <property type="match status" value="1"/>
</dbReference>
<dbReference type="Gene3D" id="3.30.1220.10">
    <property type="entry name" value="CobW-like, C-terminal domain"/>
    <property type="match status" value="1"/>
</dbReference>
<organism evidence="6 7">
    <name type="scientific">Mycolicibacterium insubricum</name>
    <dbReference type="NCBI Taxonomy" id="444597"/>
    <lineage>
        <taxon>Bacteria</taxon>
        <taxon>Bacillati</taxon>
        <taxon>Actinomycetota</taxon>
        <taxon>Actinomycetes</taxon>
        <taxon>Mycobacteriales</taxon>
        <taxon>Mycobacteriaceae</taxon>
        <taxon>Mycolicibacterium</taxon>
    </lineage>
</organism>
<dbReference type="InterPro" id="IPR051316">
    <property type="entry name" value="Zinc-reg_GTPase_activator"/>
</dbReference>
<evidence type="ECO:0000256" key="3">
    <source>
        <dbReference type="ARBA" id="ARBA00023186"/>
    </source>
</evidence>
<dbReference type="Pfam" id="PF02492">
    <property type="entry name" value="cobW"/>
    <property type="match status" value="1"/>
</dbReference>
<dbReference type="Proteomes" id="UP000192801">
    <property type="component" value="Unassembled WGS sequence"/>
</dbReference>
<dbReference type="OrthoDB" id="9808822at2"/>
<keyword evidence="3" id="KW-0143">Chaperone</keyword>
<evidence type="ECO:0000256" key="4">
    <source>
        <dbReference type="ARBA" id="ARBA00034320"/>
    </source>
</evidence>
<dbReference type="InterPro" id="IPR003495">
    <property type="entry name" value="CobW/HypB/UreG_nucleotide-bd"/>
</dbReference>
<reference evidence="6 7" key="1">
    <citation type="submission" date="2016-12" db="EMBL/GenBank/DDBJ databases">
        <title>The new phylogeny of genus Mycobacterium.</title>
        <authorList>
            <person name="Tortoli E."/>
            <person name="Trovato A."/>
            <person name="Cirillo D.M."/>
        </authorList>
    </citation>
    <scope>NUCLEOTIDE SEQUENCE [LARGE SCALE GENOMIC DNA]</scope>
    <source>
        <strain evidence="6 7">DSM 45130</strain>
    </source>
</reference>
<dbReference type="PANTHER" id="PTHR13748:SF62">
    <property type="entry name" value="COBW DOMAIN-CONTAINING PROTEIN"/>
    <property type="match status" value="1"/>
</dbReference>
<dbReference type="AlphaFoldDB" id="A0A1X0D0P7"/>
<dbReference type="SUPFAM" id="SSF90002">
    <property type="entry name" value="Hypothetical protein YjiA, C-terminal domain"/>
    <property type="match status" value="1"/>
</dbReference>
<comment type="catalytic activity">
    <reaction evidence="5">
        <text>GTP + H2O = GDP + phosphate + H(+)</text>
        <dbReference type="Rhea" id="RHEA:19669"/>
        <dbReference type="ChEBI" id="CHEBI:15377"/>
        <dbReference type="ChEBI" id="CHEBI:15378"/>
        <dbReference type="ChEBI" id="CHEBI:37565"/>
        <dbReference type="ChEBI" id="CHEBI:43474"/>
        <dbReference type="ChEBI" id="CHEBI:58189"/>
    </reaction>
    <physiologicalReaction direction="left-to-right" evidence="5">
        <dbReference type="Rhea" id="RHEA:19670"/>
    </physiologicalReaction>
</comment>
<name>A0A1X0D0P7_9MYCO</name>
<dbReference type="GO" id="GO:0000166">
    <property type="term" value="F:nucleotide binding"/>
    <property type="evidence" value="ECO:0007669"/>
    <property type="project" value="UniProtKB-KW"/>
</dbReference>
<evidence type="ECO:0000256" key="2">
    <source>
        <dbReference type="ARBA" id="ARBA00022801"/>
    </source>
</evidence>
<protein>
    <submittedName>
        <fullName evidence="6">Cobalamin biosynthesis protein CobW</fullName>
    </submittedName>
</protein>
<evidence type="ECO:0000313" key="6">
    <source>
        <dbReference type="EMBL" id="ORA65742.1"/>
    </source>
</evidence>
<dbReference type="STRING" id="444597.BST26_18305"/>
<dbReference type="EMBL" id="MVHS01000058">
    <property type="protein sequence ID" value="ORA65742.1"/>
    <property type="molecule type" value="Genomic_DNA"/>
</dbReference>
<dbReference type="InterPro" id="IPR036627">
    <property type="entry name" value="CobW-likC_sf"/>
</dbReference>
<dbReference type="InterPro" id="IPR027417">
    <property type="entry name" value="P-loop_NTPase"/>
</dbReference>
<evidence type="ECO:0000256" key="5">
    <source>
        <dbReference type="ARBA" id="ARBA00049117"/>
    </source>
</evidence>
<comment type="caution">
    <text evidence="6">The sequence shown here is derived from an EMBL/GenBank/DDBJ whole genome shotgun (WGS) entry which is preliminary data.</text>
</comment>
<comment type="similarity">
    <text evidence="4">Belongs to the SIMIBI class G3E GTPase family. ZNG1 subfamily.</text>
</comment>
<dbReference type="RefSeq" id="WP_083032999.1">
    <property type="nucleotide sequence ID" value="NZ_AP022618.1"/>
</dbReference>
<dbReference type="SUPFAM" id="SSF52540">
    <property type="entry name" value="P-loop containing nucleoside triphosphate hydrolases"/>
    <property type="match status" value="1"/>
</dbReference>